<accession>A0A7H1QCV8</accession>
<feature type="region of interest" description="Disordered" evidence="7">
    <location>
        <begin position="2898"/>
        <end position="2918"/>
    </location>
</feature>
<dbReference type="FunFam" id="1.10.1200.10:FF:000007">
    <property type="entry name" value="Probable polyketide synthase pks17"/>
    <property type="match status" value="1"/>
</dbReference>
<dbReference type="Gene3D" id="3.30.70.3290">
    <property type="match status" value="2"/>
</dbReference>
<dbReference type="Gene3D" id="3.40.50.720">
    <property type="entry name" value="NAD(P)-binding Rossmann-like Domain"/>
    <property type="match status" value="2"/>
</dbReference>
<evidence type="ECO:0000256" key="3">
    <source>
        <dbReference type="ARBA" id="ARBA00022679"/>
    </source>
</evidence>
<proteinExistence type="predicted"/>
<dbReference type="PANTHER" id="PTHR43775:SF51">
    <property type="entry name" value="INACTIVE PHENOLPHTHIOCEROL SYNTHESIS POLYKETIDE SYNTHASE TYPE I PKS1-RELATED"/>
    <property type="match status" value="1"/>
</dbReference>
<dbReference type="InterPro" id="IPR014043">
    <property type="entry name" value="Acyl_transferase_dom"/>
</dbReference>
<dbReference type="FunFam" id="3.40.47.10:FF:000019">
    <property type="entry name" value="Polyketide synthase type I"/>
    <property type="match status" value="2"/>
</dbReference>
<feature type="region of interest" description="Disordered" evidence="7">
    <location>
        <begin position="462"/>
        <end position="489"/>
    </location>
</feature>
<dbReference type="PANTHER" id="PTHR43775">
    <property type="entry name" value="FATTY ACID SYNTHASE"/>
    <property type="match status" value="1"/>
</dbReference>
<dbReference type="SUPFAM" id="SSF47336">
    <property type="entry name" value="ACP-like"/>
    <property type="match status" value="1"/>
</dbReference>
<dbReference type="InterPro" id="IPR001031">
    <property type="entry name" value="Thioesterase"/>
</dbReference>
<feature type="region of interest" description="Disordered" evidence="7">
    <location>
        <begin position="1397"/>
        <end position="1417"/>
    </location>
</feature>
<evidence type="ECO:0000313" key="11">
    <source>
        <dbReference type="Proteomes" id="UP000516422"/>
    </source>
</evidence>
<evidence type="ECO:0000313" key="10">
    <source>
        <dbReference type="EMBL" id="QNT98138.1"/>
    </source>
</evidence>
<dbReference type="InterPro" id="IPR036291">
    <property type="entry name" value="NAD(P)-bd_dom_sf"/>
</dbReference>
<evidence type="ECO:0000256" key="5">
    <source>
        <dbReference type="ARBA" id="ARBA00023268"/>
    </source>
</evidence>
<geneLocation type="plasmid" evidence="10 11">
    <name>pSGRIFU1</name>
</geneLocation>
<dbReference type="Pfam" id="PF00698">
    <property type="entry name" value="Acyl_transf_1"/>
    <property type="match status" value="2"/>
</dbReference>
<dbReference type="CDD" id="cd00833">
    <property type="entry name" value="PKS"/>
    <property type="match status" value="2"/>
</dbReference>
<dbReference type="InterPro" id="IPR020806">
    <property type="entry name" value="PKS_PP-bd"/>
</dbReference>
<feature type="domain" description="Ketosynthase family 3 (KS3)" evidence="9">
    <location>
        <begin position="47"/>
        <end position="462"/>
    </location>
</feature>
<dbReference type="SMART" id="SM01294">
    <property type="entry name" value="PKS_PP_betabranch"/>
    <property type="match status" value="2"/>
</dbReference>
<dbReference type="InterPro" id="IPR020802">
    <property type="entry name" value="TesA-like"/>
</dbReference>
<keyword evidence="1" id="KW-0596">Phosphopantetheine</keyword>
<dbReference type="SMART" id="SM00822">
    <property type="entry name" value="PKS_KR"/>
    <property type="match status" value="2"/>
</dbReference>
<dbReference type="InterPro" id="IPR050091">
    <property type="entry name" value="PKS_NRPS_Biosynth_Enz"/>
</dbReference>
<dbReference type="InterPro" id="IPR016035">
    <property type="entry name" value="Acyl_Trfase/lysoPLipase"/>
</dbReference>
<dbReference type="InterPro" id="IPR016039">
    <property type="entry name" value="Thiolase-like"/>
</dbReference>
<dbReference type="SUPFAM" id="SSF55048">
    <property type="entry name" value="Probable ACP-binding domain of malonyl-CoA ACP transacylase"/>
    <property type="match status" value="2"/>
</dbReference>
<dbReference type="InterPro" id="IPR036736">
    <property type="entry name" value="ACP-like_sf"/>
</dbReference>
<feature type="compositionally biased region" description="Basic and acidic residues" evidence="7">
    <location>
        <begin position="1405"/>
        <end position="1417"/>
    </location>
</feature>
<dbReference type="Pfam" id="PF00975">
    <property type="entry name" value="Thioesterase"/>
    <property type="match status" value="1"/>
</dbReference>
<dbReference type="InterPro" id="IPR020841">
    <property type="entry name" value="PKS_Beta-ketoAc_synthase_dom"/>
</dbReference>
<evidence type="ECO:0000256" key="6">
    <source>
        <dbReference type="ARBA" id="ARBA00023315"/>
    </source>
</evidence>
<dbReference type="PROSITE" id="PS50075">
    <property type="entry name" value="CARRIER"/>
    <property type="match status" value="2"/>
</dbReference>
<keyword evidence="2" id="KW-0597">Phosphoprotein</keyword>
<evidence type="ECO:0000259" key="9">
    <source>
        <dbReference type="PROSITE" id="PS52004"/>
    </source>
</evidence>
<evidence type="ECO:0000256" key="2">
    <source>
        <dbReference type="ARBA" id="ARBA00022553"/>
    </source>
</evidence>
<feature type="region of interest" description="Disordered" evidence="7">
    <location>
        <begin position="1"/>
        <end position="21"/>
    </location>
</feature>
<dbReference type="Proteomes" id="UP000516422">
    <property type="component" value="Plasmid pSGRIFU1"/>
</dbReference>
<dbReference type="Pfam" id="PF02801">
    <property type="entry name" value="Ketoacyl-synt_C"/>
    <property type="match status" value="2"/>
</dbReference>
<dbReference type="InterPro" id="IPR016036">
    <property type="entry name" value="Malonyl_transacylase_ACP-bd"/>
</dbReference>
<dbReference type="InterPro" id="IPR014031">
    <property type="entry name" value="Ketoacyl_synth_C"/>
</dbReference>
<dbReference type="GO" id="GO:0006633">
    <property type="term" value="P:fatty acid biosynthetic process"/>
    <property type="evidence" value="ECO:0007669"/>
    <property type="project" value="InterPro"/>
</dbReference>
<dbReference type="PROSITE" id="PS00606">
    <property type="entry name" value="KS3_1"/>
    <property type="match status" value="1"/>
</dbReference>
<dbReference type="InterPro" id="IPR014030">
    <property type="entry name" value="Ketoacyl_synth_N"/>
</dbReference>
<keyword evidence="6" id="KW-0012">Acyltransferase</keyword>
<dbReference type="PROSITE" id="PS00012">
    <property type="entry name" value="PHOSPHOPANTETHEINE"/>
    <property type="match status" value="2"/>
</dbReference>
<dbReference type="InterPro" id="IPR013968">
    <property type="entry name" value="PKS_KR"/>
</dbReference>
<dbReference type="Pfam" id="PF00109">
    <property type="entry name" value="ketoacyl-synt"/>
    <property type="match status" value="2"/>
</dbReference>
<feature type="compositionally biased region" description="Low complexity" evidence="7">
    <location>
        <begin position="1"/>
        <end position="15"/>
    </location>
</feature>
<dbReference type="GO" id="GO:0033068">
    <property type="term" value="P:macrolide biosynthetic process"/>
    <property type="evidence" value="ECO:0007669"/>
    <property type="project" value="UniProtKB-ARBA"/>
</dbReference>
<evidence type="ECO:0000256" key="1">
    <source>
        <dbReference type="ARBA" id="ARBA00022450"/>
    </source>
</evidence>
<dbReference type="SUPFAM" id="SSF52151">
    <property type="entry name" value="FabD/lysophospholipase-like"/>
    <property type="match status" value="2"/>
</dbReference>
<dbReference type="SMART" id="SM00824">
    <property type="entry name" value="PKS_TE"/>
    <property type="match status" value="1"/>
</dbReference>
<dbReference type="Gene3D" id="3.40.50.1820">
    <property type="entry name" value="alpha/beta hydrolase"/>
    <property type="match status" value="1"/>
</dbReference>
<dbReference type="Pfam" id="PF08659">
    <property type="entry name" value="KR"/>
    <property type="match status" value="2"/>
</dbReference>
<keyword evidence="4" id="KW-0045">Antibiotic biosynthesis</keyword>
<dbReference type="Pfam" id="PF16197">
    <property type="entry name" value="KAsynt_C_assoc"/>
    <property type="match status" value="2"/>
</dbReference>
<dbReference type="InterPro" id="IPR057326">
    <property type="entry name" value="KR_dom"/>
</dbReference>
<dbReference type="InterPro" id="IPR036299">
    <property type="entry name" value="Polyketide_synth_docking_sf"/>
</dbReference>
<dbReference type="GO" id="GO:0004312">
    <property type="term" value="F:fatty acid synthase activity"/>
    <property type="evidence" value="ECO:0007669"/>
    <property type="project" value="TreeGrafter"/>
</dbReference>
<dbReference type="Gene3D" id="3.40.47.10">
    <property type="match status" value="2"/>
</dbReference>
<dbReference type="InterPro" id="IPR029058">
    <property type="entry name" value="AB_hydrolase_fold"/>
</dbReference>
<dbReference type="SUPFAM" id="SSF53474">
    <property type="entry name" value="alpha/beta-Hydrolases"/>
    <property type="match status" value="1"/>
</dbReference>
<dbReference type="GO" id="GO:0031177">
    <property type="term" value="F:phosphopantetheine binding"/>
    <property type="evidence" value="ECO:0007669"/>
    <property type="project" value="InterPro"/>
</dbReference>
<name>A0A7H1QCV8_9ACTN</name>
<dbReference type="EMBL" id="CP051007">
    <property type="protein sequence ID" value="QNT98138.1"/>
    <property type="molecule type" value="Genomic_DNA"/>
</dbReference>
<protein>
    <submittedName>
        <fullName evidence="10">Type I polyketide synthase</fullName>
    </submittedName>
</protein>
<feature type="compositionally biased region" description="Low complexity" evidence="7">
    <location>
        <begin position="1514"/>
        <end position="1530"/>
    </location>
</feature>
<dbReference type="PROSITE" id="PS52004">
    <property type="entry name" value="KS3_2"/>
    <property type="match status" value="2"/>
</dbReference>
<dbReference type="SUPFAM" id="SSF51735">
    <property type="entry name" value="NAD(P)-binding Rossmann-fold domains"/>
    <property type="match status" value="4"/>
</dbReference>
<evidence type="ECO:0000259" key="8">
    <source>
        <dbReference type="PROSITE" id="PS50075"/>
    </source>
</evidence>
<feature type="domain" description="Carrier" evidence="8">
    <location>
        <begin position="2930"/>
        <end position="3005"/>
    </location>
</feature>
<keyword evidence="5" id="KW-0511">Multifunctional enzyme</keyword>
<gene>
    <name evidence="10" type="ORF">HEP81_07910</name>
</gene>
<reference evidence="10 11" key="1">
    <citation type="submission" date="2020-04" db="EMBL/GenBank/DDBJ databases">
        <title>Characterization and engineering of Streptomyces griseofuscus DSM40191 as a potential heterologous host for expression of BGCs.</title>
        <authorList>
            <person name="Gren T."/>
            <person name="Whitford C.M."/>
            <person name="Mohite O.S."/>
            <person name="Joergensen T.S."/>
            <person name="Nielsen J.B."/>
            <person name="Lee S.Y."/>
            <person name="Weber T."/>
        </authorList>
    </citation>
    <scope>NUCLEOTIDE SEQUENCE [LARGE SCALE GENOMIC DNA]</scope>
    <source>
        <strain evidence="10 11">DSM 40191</strain>
        <plasmid evidence="10 11">pSGRIFU1</plasmid>
    </source>
</reference>
<dbReference type="SMART" id="SM00823">
    <property type="entry name" value="PKS_PP"/>
    <property type="match status" value="2"/>
</dbReference>
<dbReference type="Pfam" id="PF00550">
    <property type="entry name" value="PP-binding"/>
    <property type="match status" value="2"/>
</dbReference>
<feature type="domain" description="Carrier" evidence="8">
    <location>
        <begin position="1427"/>
        <end position="1505"/>
    </location>
</feature>
<dbReference type="FunFam" id="3.40.366.10:FF:000002">
    <property type="entry name" value="Probable polyketide synthase 2"/>
    <property type="match status" value="2"/>
</dbReference>
<evidence type="ECO:0000256" key="4">
    <source>
        <dbReference type="ARBA" id="ARBA00023194"/>
    </source>
</evidence>
<dbReference type="GO" id="GO:0004315">
    <property type="term" value="F:3-oxoacyl-[acyl-carrier-protein] synthase activity"/>
    <property type="evidence" value="ECO:0007669"/>
    <property type="project" value="InterPro"/>
</dbReference>
<dbReference type="SUPFAM" id="SSF53901">
    <property type="entry name" value="Thiolase-like"/>
    <property type="match status" value="2"/>
</dbReference>
<dbReference type="SMART" id="SM00827">
    <property type="entry name" value="PKS_AT"/>
    <property type="match status" value="2"/>
</dbReference>
<dbReference type="SUPFAM" id="SSF101173">
    <property type="entry name" value="Docking domain B of the erythromycin polyketide synthase (DEBS)"/>
    <property type="match status" value="1"/>
</dbReference>
<dbReference type="KEGG" id="sgf:HEP81_07910"/>
<keyword evidence="3" id="KW-0808">Transferase</keyword>
<feature type="region of interest" description="Disordered" evidence="7">
    <location>
        <begin position="1514"/>
        <end position="1538"/>
    </location>
</feature>
<dbReference type="Gene3D" id="1.10.1200.10">
    <property type="entry name" value="ACP-like"/>
    <property type="match status" value="2"/>
</dbReference>
<dbReference type="SMART" id="SM00825">
    <property type="entry name" value="PKS_KS"/>
    <property type="match status" value="2"/>
</dbReference>
<dbReference type="InterPro" id="IPR018201">
    <property type="entry name" value="Ketoacyl_synth_AS"/>
</dbReference>
<dbReference type="InterPro" id="IPR006162">
    <property type="entry name" value="Ppantetheine_attach_site"/>
</dbReference>
<dbReference type="Gene3D" id="6.10.40.10">
    <property type="match status" value="1"/>
</dbReference>
<keyword evidence="10" id="KW-0614">Plasmid</keyword>
<sequence>MSGSQETSGTTGSTETTEDKLRRYLRRTAGDLEAVSARLRETEYRAGEPIAVVGMGCRFPGGIDGPAALWDFLVADGDAVSPAPAGRGWDSAALDGCTGGFLHDAAGFDADFFGISPREALAMDPQQRLLLEVAWEALERAGFDPAALGGTATGVFAGVGAVDYGPRPDEAAPEVLGYLGTGTASSVASGRVAYTLGLEGPALTVDTACSSSLTATHLAMQSLRRGECTTALAGGATVMSTAGAFTEFRAQGGLAADGRCKPFAEAADGFALAEGVGFLVLQRLSTARREGRRVLAVLRGSAVNQDGASNGLTAPNGPAQQRVIRQALEDSGLGPADVDYVEAHGTGTTLGDPIEAHALLAAYGAGRPAHAPLWIGSVKANIGHTQAAAGVAGLIKTVLALQHGRLPRLLHFDAPSSRIDWESGAVVPLAESRPWPRGGRTRRAGVSSFGISGTNAHIIVEEAPKPDPEPDPVPEAPAADRETGPYPILLSGRGEEALRAQAERLAAHLERPGADPLPDVSFTLATRRTAFPHRAVVVGGPADVPAALRAVAREEPHAQAVTGTARAGRRIVMVFPGQGSQWEGMAAGLLAASPVFARSVRECEQALAPYVDWSLTEVLAGGAPLERVDVVQPALFAVMVSLAALWRAHGVEPDAVIGHSQGEIAAACVAGALSLQDAAKVVAVRAKALRSLAGSGGMVSLARSPEQTEALLARYGGALTIASVNGPDAVVVAGPRADLDALLDACAADGVRARNIPVDYASHSPMVEPLRAELTAALSGVVARTAPVPLYSTTTGAPIDTALMDGDYWYRNLRETVRFETGTRLLAEAGFDTFVEVSPQPVLAAGIEATLEAAGADAAVLSTLRRGAGGPDRFLTALGEAHVRGVQVDWSPALSAGAVTELPCYPFQHRPFWHTAPGRRAEPAGRERRYRVRWHDAGWAAAPLTGRVLLVTGRRVPDAWYDTVRAALQDAGATVGTVDCDAPERAATAAALRAATAAGEPAAVVSLLALDTAGESADDTAGESAAAPHLPAWRTLSLIQALGDAGVEAPLWVLTRRAVAVTEQDGEPDPAQTAVAGLGRAAGLEHPARWGGSIDLPAPDRDLLARLPWVLADPRDEDQVALRASGDRVPRLVPAPADAPAGADGWRPGGTALVTGGTGGLGAHVARRLARAGATRLVLTSRQGPNAPGAESLRAELTALGAQVTLAACDVTDRAALAALIDAERAHGRAIDAVFHTAGVPQSTPLEAITEEEFTRVTAAKITGTAHLDELCPDADTFVLFSSNAGVWGASRAGAYAAANAFLDGFAHRRRRRGLPALSVAWGLWDGPGMAGDAGQDFLRRQGMRPLPPEQALAELGTCLAGAETCVSVADLDRRAFLDLMGAVRHRPLFDELARTLPAAPSAGEPREEPEGRSRLRDKLLPLPAGERREHLLRLVRAEAAAVLGHADAGAVDRDRAFRELGFDSMSAVQLRNRITAATGLREATTLVFDRPSVTALADYLLDRLFGSEEIPADGAESAAGPAGPAAQASGGSGGDGGDDPVVIVGMACRLPGGIGSPEDLWEFVAAGRDAVAPMPADRGWDLDLLGATTADGASGPRHGAFLDDAAGFDAAFFGISPREALAMDPQQRQVLEATWEAMENSGIDPRALRGSDTGVFLGAAYQGYGHGAETPESSEGYLLTGGSPAVASGRVAYVLGLEGPALTVDTACSSSLVALHLAARSLRDGECSLAVAGGVSVMAGPEVFTEFSRQGALAADGRCKAYSDDADGFGFAEGVALLVLERLSQARQRGHRVLAVVRGSAVNQDGASNGLAAPSGPAQQRVIRRAWQAAGISGADVDVVEGHGTGTALGDPIEAQALLATYGQGRDPGRPLWLGSVKSNIGHAQAAAGAVGVIKMVLALGRGVLPGSLHAGVPSSHVDWSSGGVRVLGEARAWPSGGRVRRAGVSAFGVSGTNAHVIVEEAPSLPVEAGAAGGPVGVLEAAGVVPLVVSARTETALAAQSRRLLPVLDDDAPDPDTLDRVGRTLATGRTHHEQRAVVLAEDTGMARDLLHRLAEGLPAPGLVTGVGGGGRRVVWVFPGQGSQWVGMGRGLLDVPVFAQALAECDAALAEVAGFSVVDVVRGVEGAPGLDRVEVVQPVLFAVMVSLARLWRACGVEPDAVVGHSQGEIAAACVAGALSLPDAARVVALRAQALAELAGPGAMTSVALPEDRARELIAEWPERVSVAAVNSPASVVVAGDPEALTAFEERCAADGIRARRIPVGYASHSPHMERLRRRVRTDLTGVTPRPTGTPLYSTLRGERCDTGTMDAAYWYDNLRSPVRFEAAVRAAVEDGYDTFVEVSPHPVLTTSVQETAERHGSEVLVLGSLHRDEGERHFVRELARAHAGGVSVDWRAVFPDGAPARLPNYPFEHERYWLAPEIPDRVGDWRCRIEWRPLSPATDPLSGTYLVVGTGTGPQEDTLAGAVEDAGGTVLRVTADAVATGREELARTLREAAPGGVTAVVSLLALAADPSDPSGPNDPSGPDDELRAATAALTLHQALGDAGVEAPLWLVTRGAVAVGQDAADDTADPAQAMVWGIGRVMGLEAPGRWGGLLDLPGELTPSVLRWFTACLQQAGDEDQLALREGGCFVRRLVRAPLEPVAAPWQPAGTALVTGGTGALGGHVARHLARAGADHLVLVGRSGGPAPQHAELAAELTALGARVTFAACDVTDRARLTELIDGLRRQGEPVRTVMHLAGVPDGRALTDLDPDELARVTRVKTVGARLLDELCPDAETFVLFSSGAGLYGSGLLGAYAAGNAYLDALAHRRRAAGKPATSIAWGAWADGGMADADLPGLIRRGMRPMAPDKAVRALQQALDQRDVCVSIADIDWNRFAVGFTAARPRPLIEDLPDAARQAPAEPAHDGPGRRSTWPERLSGLPADEAEAMLATWIRAQVAAVLGHRDPDAVGLHQPFAQLGFDSLSAMGVRNRLQDATGLPLATTLVFDHPSVTDVAAYLRPLLTSETPHPAADGGGMLRGLYERSVQQGRFDSYLELLGELAGHRDHFTGPEDLAASVDLVELASGPGEIRLICVAGTAPVAGPHEFLRLAAAFEGSMPVSALPQPGYEPGEQLPASLAAVLGVQADAVLKSADGPFVLVGHSAGALMAHALGAELADRGRPPHGIVLIDVYPPGRQQAVQGWLAELTDTMFGREGVRVDDTRLTALGAYHRFTSTWQPRELAVPTLLVRACEPLGEWPDGTSWQSTWPFPHTCVDVPGNHFSMVQEHAGAVAERIRTWTGNEA</sequence>
<dbReference type="InterPro" id="IPR009081">
    <property type="entry name" value="PP-bd_ACP"/>
</dbReference>
<dbReference type="Gene3D" id="3.40.366.10">
    <property type="entry name" value="Malonyl-Coenzyme A Acyl Carrier Protein, domain 2"/>
    <property type="match status" value="2"/>
</dbReference>
<dbReference type="CDD" id="cd08952">
    <property type="entry name" value="KR_1_SDR_x"/>
    <property type="match status" value="2"/>
</dbReference>
<dbReference type="InterPro" id="IPR032821">
    <property type="entry name" value="PKS_assoc"/>
</dbReference>
<feature type="domain" description="Ketosynthase family 3 (KS3)" evidence="9">
    <location>
        <begin position="1539"/>
        <end position="1962"/>
    </location>
</feature>
<dbReference type="InterPro" id="IPR001227">
    <property type="entry name" value="Ac_transferase_dom_sf"/>
</dbReference>
<evidence type="ECO:0000256" key="7">
    <source>
        <dbReference type="SAM" id="MobiDB-lite"/>
    </source>
</evidence>
<organism evidence="10 11">
    <name type="scientific">Streptomyces griseofuscus</name>
    <dbReference type="NCBI Taxonomy" id="146922"/>
    <lineage>
        <taxon>Bacteria</taxon>
        <taxon>Bacillati</taxon>
        <taxon>Actinomycetota</taxon>
        <taxon>Actinomycetes</taxon>
        <taxon>Kitasatosporales</taxon>
        <taxon>Streptomycetaceae</taxon>
        <taxon>Streptomyces</taxon>
    </lineage>
</organism>